<evidence type="ECO:0000313" key="4">
    <source>
        <dbReference type="EMBL" id="GAA1126887.1"/>
    </source>
</evidence>
<sequence length="329" mass="33404">MAWVAEWATGPVGDGVGTVRQAVGGGHGGPVNAVATAVVDGRAVAASSGQDGSVRWWDVADGRLLGAFGTGLFTGLATAVVGGRPVVLTVGDYDPRFVRDPETGACLWHLPVDDAVSVAVCHPGGNPVAVTGHEDGGTRLWDLAGQCALGPALTGHDHAVHAVAAAVVDGRPLAATSSGMDVDQSWDRDVLVHDLTDGRRLAGLPAATTSAVNALALTAVHGRAVVATGDWRGTLRLHDVRSGAELAPAPAPHHGMFGALAAGEWAGRPVLASGGDDGTVRLTDPTTRTPPAPDLRLPGRTAALALLPGRRLLAAHDRELVLLAHRPGP</sequence>
<dbReference type="PANTHER" id="PTHR22847">
    <property type="entry name" value="WD40 REPEAT PROTEIN"/>
    <property type="match status" value="1"/>
</dbReference>
<evidence type="ECO:0000256" key="1">
    <source>
        <dbReference type="ARBA" id="ARBA00022574"/>
    </source>
</evidence>
<dbReference type="SUPFAM" id="SSF50998">
    <property type="entry name" value="Quinoprotein alcohol dehydrogenase-like"/>
    <property type="match status" value="1"/>
</dbReference>
<dbReference type="InterPro" id="IPR001680">
    <property type="entry name" value="WD40_rpt"/>
</dbReference>
<dbReference type="PANTHER" id="PTHR22847:SF637">
    <property type="entry name" value="WD REPEAT DOMAIN 5B"/>
    <property type="match status" value="1"/>
</dbReference>
<keyword evidence="5" id="KW-1185">Reference proteome</keyword>
<dbReference type="Pfam" id="PF00400">
    <property type="entry name" value="WD40"/>
    <property type="match status" value="1"/>
</dbReference>
<dbReference type="InterPro" id="IPR015943">
    <property type="entry name" value="WD40/YVTN_repeat-like_dom_sf"/>
</dbReference>
<evidence type="ECO:0008006" key="6">
    <source>
        <dbReference type="Google" id="ProtNLM"/>
    </source>
</evidence>
<name>A0ABP4ER81_9ACTN</name>
<gene>
    <name evidence="4" type="ORF">GCM10009663_76290</name>
</gene>
<dbReference type="InterPro" id="IPR011047">
    <property type="entry name" value="Quinoprotein_ADH-like_sf"/>
</dbReference>
<dbReference type="SMART" id="SM00320">
    <property type="entry name" value="WD40"/>
    <property type="match status" value="4"/>
</dbReference>
<protein>
    <recommendedName>
        <fullName evidence="6">WD40 repeat domain-containing protein</fullName>
    </recommendedName>
</protein>
<evidence type="ECO:0000256" key="3">
    <source>
        <dbReference type="SAM" id="MobiDB-lite"/>
    </source>
</evidence>
<accession>A0ABP4ER81</accession>
<evidence type="ECO:0000313" key="5">
    <source>
        <dbReference type="Proteomes" id="UP001499987"/>
    </source>
</evidence>
<dbReference type="EMBL" id="BAAALD010000165">
    <property type="protein sequence ID" value="GAA1126887.1"/>
    <property type="molecule type" value="Genomic_DNA"/>
</dbReference>
<comment type="caution">
    <text evidence="4">The sequence shown here is derived from an EMBL/GenBank/DDBJ whole genome shotgun (WGS) entry which is preliminary data.</text>
</comment>
<reference evidence="5" key="1">
    <citation type="journal article" date="2019" name="Int. J. Syst. Evol. Microbiol.">
        <title>The Global Catalogue of Microorganisms (GCM) 10K type strain sequencing project: providing services to taxonomists for standard genome sequencing and annotation.</title>
        <authorList>
            <consortium name="The Broad Institute Genomics Platform"/>
            <consortium name="The Broad Institute Genome Sequencing Center for Infectious Disease"/>
            <person name="Wu L."/>
            <person name="Ma J."/>
        </authorList>
    </citation>
    <scope>NUCLEOTIDE SEQUENCE [LARGE SCALE GENOMIC DNA]</scope>
    <source>
        <strain evidence="5">JCM 13002</strain>
    </source>
</reference>
<evidence type="ECO:0000256" key="2">
    <source>
        <dbReference type="ARBA" id="ARBA00022737"/>
    </source>
</evidence>
<dbReference type="Proteomes" id="UP001499987">
    <property type="component" value="Unassembled WGS sequence"/>
</dbReference>
<proteinExistence type="predicted"/>
<organism evidence="4 5">
    <name type="scientific">Kitasatospora arboriphila</name>
    <dbReference type="NCBI Taxonomy" id="258052"/>
    <lineage>
        <taxon>Bacteria</taxon>
        <taxon>Bacillati</taxon>
        <taxon>Actinomycetota</taxon>
        <taxon>Actinomycetes</taxon>
        <taxon>Kitasatosporales</taxon>
        <taxon>Streptomycetaceae</taxon>
        <taxon>Kitasatospora</taxon>
    </lineage>
</organism>
<keyword evidence="2" id="KW-0677">Repeat</keyword>
<keyword evidence="1" id="KW-0853">WD repeat</keyword>
<feature type="region of interest" description="Disordered" evidence="3">
    <location>
        <begin position="274"/>
        <end position="293"/>
    </location>
</feature>
<dbReference type="RefSeq" id="WP_344628367.1">
    <property type="nucleotide sequence ID" value="NZ_BAAALD010000165.1"/>
</dbReference>
<dbReference type="Gene3D" id="2.130.10.10">
    <property type="entry name" value="YVTN repeat-like/Quinoprotein amine dehydrogenase"/>
    <property type="match status" value="3"/>
</dbReference>